<keyword evidence="2" id="KW-1185">Reference proteome</keyword>
<dbReference type="PANTHER" id="PTHR37943">
    <property type="entry name" value="PROTEIN VES"/>
    <property type="match status" value="1"/>
</dbReference>
<reference evidence="1 2" key="1">
    <citation type="submission" date="2019-03" db="EMBL/GenBank/DDBJ databases">
        <title>Three New Species of Nocardioides, Nocardioides euryhalodurans sp. nov., Nocardioides seonyuensis sp. nov. and Nocardioides eburneoflavus sp. nov. Iolated from Soil.</title>
        <authorList>
            <person name="Roh S.G."/>
            <person name="Lee C."/>
            <person name="Kim M.-K."/>
            <person name="Kim S.B."/>
        </authorList>
    </citation>
    <scope>NUCLEOTIDE SEQUENCE [LARGE SCALE GENOMIC DNA]</scope>
    <source>
        <strain evidence="1 2">MMS17-SY207-3</strain>
    </source>
</reference>
<sequence>MTDLPRVVRAAQVAPRPWANGGGETRELLADDGGGWRISLADVEREGPFSSFPDRRRLLTVVEGAVLTLVVDGTEHVVEPRRPFAFDGDSDVVARLPEGPVRALNVVFDPAVAQPSVTVLELGRSSSLPLADDQAAMMLQGRPVVGDQETDALDLLVGPAAVTGRCTLAVVSLTPPR</sequence>
<dbReference type="EMBL" id="CP038436">
    <property type="protein sequence ID" value="QBX56574.1"/>
    <property type="molecule type" value="Genomic_DNA"/>
</dbReference>
<evidence type="ECO:0000313" key="2">
    <source>
        <dbReference type="Proteomes" id="UP000294853"/>
    </source>
</evidence>
<dbReference type="SUPFAM" id="SSF51182">
    <property type="entry name" value="RmlC-like cupins"/>
    <property type="match status" value="1"/>
</dbReference>
<dbReference type="InterPro" id="IPR011051">
    <property type="entry name" value="RmlC_Cupin_sf"/>
</dbReference>
<dbReference type="Proteomes" id="UP000294853">
    <property type="component" value="Chromosome"/>
</dbReference>
<dbReference type="CDD" id="cd20293">
    <property type="entry name" value="cupin_HutD_N"/>
    <property type="match status" value="1"/>
</dbReference>
<gene>
    <name evidence="1" type="ORF">EXE58_14615</name>
</gene>
<organism evidence="1 2">
    <name type="scientific">Nocardioides seonyuensis</name>
    <dbReference type="NCBI Taxonomy" id="2518371"/>
    <lineage>
        <taxon>Bacteria</taxon>
        <taxon>Bacillati</taxon>
        <taxon>Actinomycetota</taxon>
        <taxon>Actinomycetes</taxon>
        <taxon>Propionibacteriales</taxon>
        <taxon>Nocardioidaceae</taxon>
        <taxon>Nocardioides</taxon>
    </lineage>
</organism>
<dbReference type="AlphaFoldDB" id="A0A4P7IGU3"/>
<proteinExistence type="predicted"/>
<accession>A0A4P7IGU3</accession>
<dbReference type="RefSeq" id="WP_135268560.1">
    <property type="nucleotide sequence ID" value="NZ_CP038436.1"/>
</dbReference>
<dbReference type="Gene3D" id="2.60.120.10">
    <property type="entry name" value="Jelly Rolls"/>
    <property type="match status" value="1"/>
</dbReference>
<dbReference type="Pfam" id="PF05962">
    <property type="entry name" value="HutD"/>
    <property type="match status" value="1"/>
</dbReference>
<protein>
    <submittedName>
        <fullName evidence="1">HutD family protein</fullName>
    </submittedName>
</protein>
<dbReference type="PANTHER" id="PTHR37943:SF1">
    <property type="entry name" value="PROTEIN VES"/>
    <property type="match status" value="1"/>
</dbReference>
<dbReference type="InterPro" id="IPR010282">
    <property type="entry name" value="Uncharacterised_HutD/Ves"/>
</dbReference>
<evidence type="ECO:0000313" key="1">
    <source>
        <dbReference type="EMBL" id="QBX56574.1"/>
    </source>
</evidence>
<dbReference type="InterPro" id="IPR014710">
    <property type="entry name" value="RmlC-like_jellyroll"/>
</dbReference>
<dbReference type="OrthoDB" id="9800082at2"/>
<name>A0A4P7IGU3_9ACTN</name>
<dbReference type="KEGG" id="nsn:EXE58_14615"/>